<dbReference type="KEGG" id="mcee:MCEL_30350"/>
<evidence type="ECO:0000313" key="2">
    <source>
        <dbReference type="Proteomes" id="UP000466431"/>
    </source>
</evidence>
<dbReference type="EMBL" id="AP022591">
    <property type="protein sequence ID" value="BBY44740.1"/>
    <property type="molecule type" value="Genomic_DNA"/>
</dbReference>
<gene>
    <name evidence="1" type="ORF">MCEL_30350</name>
</gene>
<organism evidence="1 2">
    <name type="scientific">Mycolicibacterium celeriflavum</name>
    <name type="common">Mycobacterium celeriflavum</name>
    <dbReference type="NCBI Taxonomy" id="1249101"/>
    <lineage>
        <taxon>Bacteria</taxon>
        <taxon>Bacillati</taxon>
        <taxon>Actinomycetota</taxon>
        <taxon>Actinomycetes</taxon>
        <taxon>Mycobacteriales</taxon>
        <taxon>Mycobacteriaceae</taxon>
        <taxon>Mycolicibacterium</taxon>
    </lineage>
</organism>
<protein>
    <submittedName>
        <fullName evidence="1">Membrane protein</fullName>
    </submittedName>
</protein>
<evidence type="ECO:0000313" key="1">
    <source>
        <dbReference type="EMBL" id="BBY44740.1"/>
    </source>
</evidence>
<reference evidence="1 2" key="1">
    <citation type="journal article" date="2019" name="Emerg. Microbes Infect.">
        <title>Comprehensive subspecies identification of 175 nontuberculous mycobacteria species based on 7547 genomic profiles.</title>
        <authorList>
            <person name="Matsumoto Y."/>
            <person name="Kinjo T."/>
            <person name="Motooka D."/>
            <person name="Nabeya D."/>
            <person name="Jung N."/>
            <person name="Uechi K."/>
            <person name="Horii T."/>
            <person name="Iida T."/>
            <person name="Fujita J."/>
            <person name="Nakamura S."/>
        </authorList>
    </citation>
    <scope>NUCLEOTIDE SEQUENCE [LARGE SCALE GENOMIC DNA]</scope>
    <source>
        <strain evidence="1 2">JCM 18439</strain>
    </source>
</reference>
<dbReference type="OrthoDB" id="7448035at2"/>
<keyword evidence="2" id="KW-1185">Reference proteome</keyword>
<proteinExistence type="predicted"/>
<dbReference type="InterPro" id="IPR038378">
    <property type="entry name" value="MHB_sf"/>
</dbReference>
<dbReference type="Proteomes" id="UP000466431">
    <property type="component" value="Chromosome"/>
</dbReference>
<dbReference type="Pfam" id="PF16525">
    <property type="entry name" value="MHB"/>
    <property type="match status" value="1"/>
</dbReference>
<dbReference type="RefSeq" id="WP_083003679.1">
    <property type="nucleotide sequence ID" value="NZ_AP022591.1"/>
</dbReference>
<dbReference type="GO" id="GO:0020037">
    <property type="term" value="F:heme binding"/>
    <property type="evidence" value="ECO:0007669"/>
    <property type="project" value="InterPro"/>
</dbReference>
<dbReference type="AlphaFoldDB" id="A0A1X0BT02"/>
<name>A0A1X0BT02_MYCCF</name>
<accession>A0A1X0BT02</accession>
<dbReference type="NCBIfam" id="TIGR04529">
    <property type="entry name" value="MTB_hemophore"/>
    <property type="match status" value="1"/>
</dbReference>
<dbReference type="Gene3D" id="1.20.20.20">
    <property type="entry name" value="Haemophore, haem-binding domain"/>
    <property type="match status" value="1"/>
</dbReference>
<sequence>MVLSARSARRAVAGAVGTGAIAGAMFLGAMPTASAQPAPPNCTAADLAGVASGVSAATSAYLFSHPDVNWFFTSLEGLPRDEVRGKVQDYLNSNPQVRAELTGIRQPLVDIKNRCGDTNGDGLADS</sequence>
<dbReference type="InterPro" id="IPR032407">
    <property type="entry name" value="MHB"/>
</dbReference>